<feature type="region of interest" description="Disordered" evidence="2">
    <location>
        <begin position="312"/>
        <end position="370"/>
    </location>
</feature>
<dbReference type="RefSeq" id="XP_068350755.1">
    <property type="nucleotide sequence ID" value="XM_068494801.1"/>
</dbReference>
<evidence type="ECO:0000313" key="3">
    <source>
        <dbReference type="EMBL" id="OHS97618.1"/>
    </source>
</evidence>
<feature type="coiled-coil region" evidence="1">
    <location>
        <begin position="159"/>
        <end position="312"/>
    </location>
</feature>
<dbReference type="GeneID" id="94829505"/>
<dbReference type="VEuPathDB" id="TrichDB:TRFO_09316"/>
<name>A0A1J4JEN7_9EUKA</name>
<dbReference type="EMBL" id="MLAK01001104">
    <property type="protein sequence ID" value="OHS97618.1"/>
    <property type="molecule type" value="Genomic_DNA"/>
</dbReference>
<dbReference type="Proteomes" id="UP000179807">
    <property type="component" value="Unassembled WGS sequence"/>
</dbReference>
<gene>
    <name evidence="3" type="ORF">TRFO_09316</name>
</gene>
<proteinExistence type="predicted"/>
<dbReference type="AlphaFoldDB" id="A0A1J4JEN7"/>
<keyword evidence="4" id="KW-1185">Reference proteome</keyword>
<feature type="coiled-coil region" evidence="1">
    <location>
        <begin position="24"/>
        <end position="79"/>
    </location>
</feature>
<comment type="caution">
    <text evidence="3">The sequence shown here is derived from an EMBL/GenBank/DDBJ whole genome shotgun (WGS) entry which is preliminary data.</text>
</comment>
<sequence length="386" mass="45511">MKHVDQRPPPTILDKWRRKGIFLANMLDDKIEKSSKKIEDLRAINIMKSKEIKKKENDVAEERRNILALNSQLKSIETENSVNERHIADFFVSDQHSEEIFQNIINVGQQHSKNFINLYQKYNDEIIYPIERFQSLLVKIKSFSIPKAALNWKAEEEKSKKLRSILTTKQKELDEHEADQSIYSKLIESYKKLNQLQAQYKAIEDAKDTERKERQKEDELKKAYQDIIDQGRSNIKEEEKKLKKNYEETLAERNNLTQQINSLQRQLERYNLVVQQTTESNQEKIHNYTQTIQKQEDEILEMEEKISEMESKLRFDAETNTEPEKPKYPSMNPPKFPSIPVMPPVSQTPINPSAPTPAPEQNNDNYKSSLYELLQRANQVYHGNFK</sequence>
<feature type="compositionally biased region" description="Basic and acidic residues" evidence="2">
    <location>
        <begin position="312"/>
        <end position="327"/>
    </location>
</feature>
<feature type="compositionally biased region" description="Polar residues" evidence="2">
    <location>
        <begin position="359"/>
        <end position="368"/>
    </location>
</feature>
<evidence type="ECO:0000256" key="1">
    <source>
        <dbReference type="SAM" id="Coils"/>
    </source>
</evidence>
<feature type="compositionally biased region" description="Pro residues" evidence="2">
    <location>
        <begin position="331"/>
        <end position="343"/>
    </location>
</feature>
<protein>
    <submittedName>
        <fullName evidence="3">Uncharacterized protein</fullName>
    </submittedName>
</protein>
<evidence type="ECO:0000313" key="4">
    <source>
        <dbReference type="Proteomes" id="UP000179807"/>
    </source>
</evidence>
<organism evidence="3 4">
    <name type="scientific">Tritrichomonas foetus</name>
    <dbReference type="NCBI Taxonomy" id="1144522"/>
    <lineage>
        <taxon>Eukaryota</taxon>
        <taxon>Metamonada</taxon>
        <taxon>Parabasalia</taxon>
        <taxon>Tritrichomonadida</taxon>
        <taxon>Tritrichomonadidae</taxon>
        <taxon>Tritrichomonas</taxon>
    </lineage>
</organism>
<reference evidence="3" key="1">
    <citation type="submission" date="2016-10" db="EMBL/GenBank/DDBJ databases">
        <authorList>
            <person name="Benchimol M."/>
            <person name="Almeida L.G."/>
            <person name="Vasconcelos A.T."/>
            <person name="Perreira-Neves A."/>
            <person name="Rosa I.A."/>
            <person name="Tasca T."/>
            <person name="Bogo M.R."/>
            <person name="de Souza W."/>
        </authorList>
    </citation>
    <scope>NUCLEOTIDE SEQUENCE [LARGE SCALE GENOMIC DNA]</scope>
    <source>
        <strain evidence="3">K</strain>
    </source>
</reference>
<accession>A0A1J4JEN7</accession>
<evidence type="ECO:0000256" key="2">
    <source>
        <dbReference type="SAM" id="MobiDB-lite"/>
    </source>
</evidence>
<keyword evidence="1" id="KW-0175">Coiled coil</keyword>